<organism evidence="1 2">
    <name type="scientific">Agrobacterium tumefaciens</name>
    <dbReference type="NCBI Taxonomy" id="358"/>
    <lineage>
        <taxon>Bacteria</taxon>
        <taxon>Pseudomonadati</taxon>
        <taxon>Pseudomonadota</taxon>
        <taxon>Alphaproteobacteria</taxon>
        <taxon>Hyphomicrobiales</taxon>
        <taxon>Rhizobiaceae</taxon>
        <taxon>Rhizobium/Agrobacterium group</taxon>
        <taxon>Agrobacterium</taxon>
        <taxon>Agrobacterium tumefaciens complex</taxon>
    </lineage>
</organism>
<dbReference type="Proteomes" id="UP000035017">
    <property type="component" value="Unassembled WGS sequence"/>
</dbReference>
<dbReference type="OrthoDB" id="8295899at2"/>
<comment type="caution">
    <text evidence="1">The sequence shown here is derived from an EMBL/GenBank/DDBJ whole genome shotgun (WGS) entry which is preliminary data.</text>
</comment>
<accession>A0A0D0KT92</accession>
<dbReference type="EMBL" id="JXQV01000013">
    <property type="protein sequence ID" value="KIQ01431.1"/>
    <property type="molecule type" value="Genomic_DNA"/>
</dbReference>
<dbReference type="AlphaFoldDB" id="A0A0D0KT92"/>
<name>A0A0D0KT92_AGRTU</name>
<sequence>MVSALGTHLKLSSTQLALKVIAQHEAQIDIGLEYPSSAKSPEKILLDATVTAKARVEISANSTRSDDDIAGGVFMTSLKTWIVETSCDAASAAQGKAMSAALTSGTLKVCDPVEGIVVTAWDVEGQRPVHVKRSQITPAGWSLFLKQHVKREDGVGYVKDADGGYVDVMSGESAYFGAVGSKFYYLTWPRLISII</sequence>
<gene>
    <name evidence="1" type="ORF">RU07_15130</name>
</gene>
<evidence type="ECO:0000313" key="1">
    <source>
        <dbReference type="EMBL" id="KIQ01431.1"/>
    </source>
</evidence>
<evidence type="ECO:0000313" key="2">
    <source>
        <dbReference type="Proteomes" id="UP000035017"/>
    </source>
</evidence>
<proteinExistence type="predicted"/>
<protein>
    <submittedName>
        <fullName evidence="1">Uncharacterized protein</fullName>
    </submittedName>
</protein>
<reference evidence="1 2" key="1">
    <citation type="submission" date="2014-12" db="EMBL/GenBank/DDBJ databases">
        <title>16Stimator: statistical estimation of ribosomal gene copy numbers from draft genome assemblies.</title>
        <authorList>
            <person name="Perisin M.A."/>
            <person name="Vetter M."/>
            <person name="Gilbert J.A."/>
            <person name="Bergelson J."/>
        </authorList>
    </citation>
    <scope>NUCLEOTIDE SEQUENCE [LARGE SCALE GENOMIC DNA]</scope>
    <source>
        <strain evidence="1 2">MEJ076</strain>
    </source>
</reference>